<evidence type="ECO:0000256" key="1">
    <source>
        <dbReference type="SAM" id="MobiDB-lite"/>
    </source>
</evidence>
<protein>
    <submittedName>
        <fullName evidence="2">Uncharacterized protein</fullName>
    </submittedName>
</protein>
<keyword evidence="3" id="KW-1185">Reference proteome</keyword>
<organism evidence="2 3">
    <name type="scientific">Cryobacterium fucosi</name>
    <dbReference type="NCBI Taxonomy" id="1259157"/>
    <lineage>
        <taxon>Bacteria</taxon>
        <taxon>Bacillati</taxon>
        <taxon>Actinomycetota</taxon>
        <taxon>Actinomycetes</taxon>
        <taxon>Micrococcales</taxon>
        <taxon>Microbacteriaceae</taxon>
        <taxon>Cryobacterium</taxon>
    </lineage>
</organism>
<proteinExistence type="predicted"/>
<dbReference type="Proteomes" id="UP000298313">
    <property type="component" value="Unassembled WGS sequence"/>
</dbReference>
<reference evidence="2 3" key="1">
    <citation type="submission" date="2019-03" db="EMBL/GenBank/DDBJ databases">
        <title>Genomics of glacier-inhabiting Cryobacterium strains.</title>
        <authorList>
            <person name="Liu Q."/>
            <person name="Xin Y.-H."/>
        </authorList>
    </citation>
    <scope>NUCLEOTIDE SEQUENCE [LARGE SCALE GENOMIC DNA]</scope>
    <source>
        <strain evidence="2 3">Hh4</strain>
    </source>
</reference>
<feature type="region of interest" description="Disordered" evidence="1">
    <location>
        <begin position="18"/>
        <end position="42"/>
    </location>
</feature>
<evidence type="ECO:0000313" key="3">
    <source>
        <dbReference type="Proteomes" id="UP000298313"/>
    </source>
</evidence>
<dbReference type="RefSeq" id="WP_134524097.1">
    <property type="nucleotide sequence ID" value="NZ_SOHH01000074.1"/>
</dbReference>
<dbReference type="EMBL" id="SOHH01000074">
    <property type="protein sequence ID" value="TFD75939.1"/>
    <property type="molecule type" value="Genomic_DNA"/>
</dbReference>
<feature type="compositionally biased region" description="Low complexity" evidence="1">
    <location>
        <begin position="25"/>
        <end position="42"/>
    </location>
</feature>
<sequence length="116" mass="11751">MPLFLVVLSTVLVLAGGPRGRDTTGAGDPEGAALPDAPLPPNLNVNAHPVDEIIDLNKERLLALGGVDGVGHGLTPAGDDAIIVWVSDAAAADRVPTEIDGVPVIVEQVPGGFHAQ</sequence>
<dbReference type="AlphaFoldDB" id="A0A4R9B6X1"/>
<comment type="caution">
    <text evidence="2">The sequence shown here is derived from an EMBL/GenBank/DDBJ whole genome shotgun (WGS) entry which is preliminary data.</text>
</comment>
<name>A0A4R9B6X1_9MICO</name>
<accession>A0A4R9B6X1</accession>
<gene>
    <name evidence="2" type="ORF">E3T48_10955</name>
</gene>
<evidence type="ECO:0000313" key="2">
    <source>
        <dbReference type="EMBL" id="TFD75939.1"/>
    </source>
</evidence>
<dbReference type="OrthoDB" id="4250751at2"/>